<proteinExistence type="predicted"/>
<dbReference type="InterPro" id="IPR011990">
    <property type="entry name" value="TPR-like_helical_dom_sf"/>
</dbReference>
<dbReference type="InterPro" id="IPR059179">
    <property type="entry name" value="MLKL-like_MCAfunc"/>
</dbReference>
<dbReference type="CDD" id="cd21037">
    <property type="entry name" value="MLKL_NTD"/>
    <property type="match status" value="1"/>
</dbReference>
<name>A0A8X7N3H2_9BASI</name>
<evidence type="ECO:0000313" key="2">
    <source>
        <dbReference type="EMBL" id="KAE8263118.1"/>
    </source>
</evidence>
<keyword evidence="3" id="KW-1185">Reference proteome</keyword>
<protein>
    <submittedName>
        <fullName evidence="2">Uncharacterized protein</fullName>
    </submittedName>
</protein>
<feature type="region of interest" description="Disordered" evidence="1">
    <location>
        <begin position="440"/>
        <end position="470"/>
    </location>
</feature>
<organism evidence="2 3">
    <name type="scientific">Tilletia walkeri</name>
    <dbReference type="NCBI Taxonomy" id="117179"/>
    <lineage>
        <taxon>Eukaryota</taxon>
        <taxon>Fungi</taxon>
        <taxon>Dikarya</taxon>
        <taxon>Basidiomycota</taxon>
        <taxon>Ustilaginomycotina</taxon>
        <taxon>Exobasidiomycetes</taxon>
        <taxon>Tilletiales</taxon>
        <taxon>Tilletiaceae</taxon>
        <taxon>Tilletia</taxon>
    </lineage>
</organism>
<reference evidence="2" key="2">
    <citation type="journal article" date="2019" name="IMA Fungus">
        <title>Genome sequencing and comparison of five Tilletia species to identify candidate genes for the detection of regulated species infecting wheat.</title>
        <authorList>
            <person name="Nguyen H.D.T."/>
            <person name="Sultana T."/>
            <person name="Kesanakurti P."/>
            <person name="Hambleton S."/>
        </authorList>
    </citation>
    <scope>NUCLEOTIDE SEQUENCE</scope>
    <source>
        <strain evidence="2">DAOMC 236422</strain>
    </source>
</reference>
<dbReference type="EMBL" id="LWDG02000697">
    <property type="protein sequence ID" value="KAE8263118.1"/>
    <property type="molecule type" value="Genomic_DNA"/>
</dbReference>
<feature type="compositionally biased region" description="Low complexity" evidence="1">
    <location>
        <begin position="416"/>
        <end position="427"/>
    </location>
</feature>
<gene>
    <name evidence="2" type="ORF">A4X09_0g7313</name>
</gene>
<dbReference type="AlphaFoldDB" id="A0A8X7N3H2"/>
<evidence type="ECO:0000313" key="3">
    <source>
        <dbReference type="Proteomes" id="UP000078113"/>
    </source>
</evidence>
<evidence type="ECO:0000256" key="1">
    <source>
        <dbReference type="SAM" id="MobiDB-lite"/>
    </source>
</evidence>
<comment type="caution">
    <text evidence="2">The sequence shown here is derived from an EMBL/GenBank/DDBJ whole genome shotgun (WGS) entry which is preliminary data.</text>
</comment>
<dbReference type="Gene3D" id="1.25.40.10">
    <property type="entry name" value="Tetratricopeptide repeat domain"/>
    <property type="match status" value="1"/>
</dbReference>
<dbReference type="SUPFAM" id="SSF48452">
    <property type="entry name" value="TPR-like"/>
    <property type="match status" value="1"/>
</dbReference>
<dbReference type="Proteomes" id="UP000078113">
    <property type="component" value="Unassembled WGS sequence"/>
</dbReference>
<feature type="region of interest" description="Disordered" evidence="1">
    <location>
        <begin position="413"/>
        <end position="432"/>
    </location>
</feature>
<reference evidence="2" key="1">
    <citation type="submission" date="2016-04" db="EMBL/GenBank/DDBJ databases">
        <authorList>
            <person name="Nguyen H.D."/>
            <person name="Samba Siva P."/>
            <person name="Cullis J."/>
            <person name="Levesque C.A."/>
            <person name="Hambleton S."/>
        </authorList>
    </citation>
    <scope>NUCLEOTIDE SEQUENCE</scope>
    <source>
        <strain evidence="2">DAOMC 236422</strain>
    </source>
</reference>
<sequence>MAFYTSASRSPSDPLQVDAAGKISWNNDITATDPVKTLFSQMAGLTPVAGTYLQTSLGLVQEIFALVQEVKDKDNWDEYICIARKAMQALHDIAVSEKEQGHPIGPGTDAAVLAEGINKGLKNLQDQLQEYTQLLLLMRLIERNQHKKNVTKVSREIDSALSKFEFKGDVEKHLLHNRATSGSTVAGDLSRPDALSATNVREDLQKVSSSISQGSQPATSRQQCPLTANEAKVFIELNRQMRRKYSRGESEDLTGVYDNNSNEMLDSKDDSSDDAQAALNLLNELCKPQGSFDDKKALGQMRDLGFLLDQLGHYDESLMVHQLLAALCRRKAGNQDASAVDVANKALANMWLSYSLYRVGRWDEALASSEVATTMFREMAHREPKRYNPSLAKSLHFLAICKAKRGEAGEALDLTSHSSGSGHSQGHTAGQTANIHRRIGECSSQLLESAQRSREAQGGSQGESRSPGAT</sequence>
<accession>A0A8X7N3H2</accession>